<evidence type="ECO:0000313" key="2">
    <source>
        <dbReference type="EMBL" id="MBP1924145.1"/>
    </source>
</evidence>
<sequence>MLREVFVYFPQSQFIWMGLYEVFTFLYFIIELEPVEITLSKRYYACESN</sequence>
<proteinExistence type="predicted"/>
<dbReference type="Proteomes" id="UP000823588">
    <property type="component" value="Unassembled WGS sequence"/>
</dbReference>
<evidence type="ECO:0000256" key="1">
    <source>
        <dbReference type="SAM" id="Phobius"/>
    </source>
</evidence>
<gene>
    <name evidence="2" type="ORF">J2751_003198</name>
</gene>
<feature type="transmembrane region" description="Helical" evidence="1">
    <location>
        <begin position="14"/>
        <end position="32"/>
    </location>
</feature>
<evidence type="ECO:0000313" key="3">
    <source>
        <dbReference type="Proteomes" id="UP000823588"/>
    </source>
</evidence>
<keyword evidence="3" id="KW-1185">Reference proteome</keyword>
<dbReference type="AlphaFoldDB" id="A0A8T4GME5"/>
<organism evidence="2 3">
    <name type="scientific">Halorubrum alkaliphilum</name>
    <dbReference type="NCBI Taxonomy" id="261290"/>
    <lineage>
        <taxon>Archaea</taxon>
        <taxon>Methanobacteriati</taxon>
        <taxon>Methanobacteriota</taxon>
        <taxon>Stenosarchaea group</taxon>
        <taxon>Halobacteria</taxon>
        <taxon>Halobacteriales</taxon>
        <taxon>Haloferacaceae</taxon>
        <taxon>Halorubrum</taxon>
    </lineage>
</organism>
<keyword evidence="1" id="KW-1133">Transmembrane helix</keyword>
<keyword evidence="1" id="KW-0812">Transmembrane</keyword>
<protein>
    <submittedName>
        <fullName evidence="2">Uncharacterized protein</fullName>
    </submittedName>
</protein>
<reference evidence="2" key="1">
    <citation type="submission" date="2021-03" db="EMBL/GenBank/DDBJ databases">
        <title>Genomic Encyclopedia of Type Strains, Phase IV (KMG-IV): sequencing the most valuable type-strain genomes for metagenomic binning, comparative biology and taxonomic classification.</title>
        <authorList>
            <person name="Goeker M."/>
        </authorList>
    </citation>
    <scope>NUCLEOTIDE SEQUENCE</scope>
    <source>
        <strain evidence="2">DSM 23564</strain>
    </source>
</reference>
<accession>A0A8T4GME5</accession>
<comment type="caution">
    <text evidence="2">The sequence shown here is derived from an EMBL/GenBank/DDBJ whole genome shotgun (WGS) entry which is preliminary data.</text>
</comment>
<name>A0A8T4GME5_9EURY</name>
<keyword evidence="1" id="KW-0472">Membrane</keyword>
<dbReference type="EMBL" id="JAGGKQ010000061">
    <property type="protein sequence ID" value="MBP1924145.1"/>
    <property type="molecule type" value="Genomic_DNA"/>
</dbReference>